<dbReference type="EMBL" id="CP001634">
    <property type="protein sequence ID" value="ACR79987.1"/>
    <property type="molecule type" value="Genomic_DNA"/>
</dbReference>
<dbReference type="Pfam" id="PF22483">
    <property type="entry name" value="Mu-transpos_C_2"/>
    <property type="match status" value="1"/>
</dbReference>
<evidence type="ECO:0000259" key="6">
    <source>
        <dbReference type="PROSITE" id="PS50994"/>
    </source>
</evidence>
<keyword evidence="4" id="KW-0233">DNA recombination</keyword>
<dbReference type="GO" id="GO:0003677">
    <property type="term" value="F:DNA binding"/>
    <property type="evidence" value="ECO:0007669"/>
    <property type="project" value="UniProtKB-KW"/>
</dbReference>
<evidence type="ECO:0000256" key="2">
    <source>
        <dbReference type="ARBA" id="ARBA00022578"/>
    </source>
</evidence>
<feature type="domain" description="Integrase catalytic" evidence="6">
    <location>
        <begin position="115"/>
        <end position="293"/>
    </location>
</feature>
<dbReference type="PANTHER" id="PTHR35004:SF7">
    <property type="entry name" value="INTEGRASE PROTEIN"/>
    <property type="match status" value="1"/>
</dbReference>
<accession>C5CDC4</accession>
<evidence type="ECO:0000313" key="7">
    <source>
        <dbReference type="EMBL" id="ACR79987.1"/>
    </source>
</evidence>
<dbReference type="GO" id="GO:0006310">
    <property type="term" value="P:DNA recombination"/>
    <property type="evidence" value="ECO:0007669"/>
    <property type="project" value="UniProtKB-KW"/>
</dbReference>
<dbReference type="InterPro" id="IPR001584">
    <property type="entry name" value="Integrase_cat-core"/>
</dbReference>
<dbReference type="GO" id="GO:0032196">
    <property type="term" value="P:transposition"/>
    <property type="evidence" value="ECO:0007669"/>
    <property type="project" value="UniProtKB-KW"/>
</dbReference>
<dbReference type="InterPro" id="IPR054353">
    <property type="entry name" value="IstA-like_C"/>
</dbReference>
<sequence>MIQVHHIKYLREFKGKSLRSIANETGHDFRTVKKYDEMDDFNEYVQRRKKTSKLEPYKPKIDEWLEEDKRVKAKQRHTARRIYRRLCEEYPDFPLSERTVRAYVRRKKKELYSNEGYIPLDHPGGEAQADFGHAQFIEKGKETTLHYLNLSFPYSNGGYFQLFRGENLECLLEGLKNIFEHMGKVPRRIWFDNLSPVVKKILDGGEREVTEKFYRFCLHYGFEAVFCNPGRGNEKGNVENKVGYNRRNFFVPIPRIENLEDYNKKLLTLSEKDMERPHYRKGKSIKELFLEEKKKMLPLNEKPLDISRLQKVKTDKYGMLRFENNRYSVSPKCAEIEVWLKIGASEIEILDEDYKVLVKHPRLYGHNLQSLNWYPYLETLSKRPGALKYTGFYRELPPIWQEYFESCDYQEKKTSLKLLVKMLRETDMETARHALEISRKSERCNAETIFLSYRRLIQEEPSPFETGKEVPRLQTYTTDFKEYDSLVGERK</sequence>
<keyword evidence="8" id="KW-1185">Reference proteome</keyword>
<name>C5CDC4_KOSOT</name>
<protein>
    <submittedName>
        <fullName evidence="7">Transposase (25)</fullName>
    </submittedName>
</protein>
<reference evidence="7 8" key="1">
    <citation type="submission" date="2009-06" db="EMBL/GenBank/DDBJ databases">
        <title>Complete sequence of Thermotogales bacterium TBF 19.5.1.</title>
        <authorList>
            <consortium name="US DOE Joint Genome Institute"/>
            <person name="Lucas S."/>
            <person name="Copeland A."/>
            <person name="Lapidus A."/>
            <person name="Glavina del Rio T."/>
            <person name="Tice H."/>
            <person name="Bruce D."/>
            <person name="Goodwin L."/>
            <person name="Pitluck S."/>
            <person name="Chertkov O."/>
            <person name="Brettin T."/>
            <person name="Detter J.C."/>
            <person name="Han C."/>
            <person name="Schmutz J."/>
            <person name="Larimer F."/>
            <person name="Land M."/>
            <person name="Hauser L."/>
            <person name="Kyrpides N."/>
            <person name="Ovchinnikova G."/>
            <person name="Noll K."/>
        </authorList>
    </citation>
    <scope>NUCLEOTIDE SEQUENCE [LARGE SCALE GENOMIC DNA]</scope>
    <source>
        <strain evidence="8">ATCC BAA-1733 / DSM 21960 / TBF 19.5.1</strain>
    </source>
</reference>
<dbReference type="RefSeq" id="WP_015868642.1">
    <property type="nucleotide sequence ID" value="NC_012785.1"/>
</dbReference>
<dbReference type="PANTHER" id="PTHR35004">
    <property type="entry name" value="TRANSPOSASE RV3428C-RELATED"/>
    <property type="match status" value="1"/>
</dbReference>
<evidence type="ECO:0000313" key="8">
    <source>
        <dbReference type="Proteomes" id="UP000002382"/>
    </source>
</evidence>
<evidence type="ECO:0000256" key="4">
    <source>
        <dbReference type="ARBA" id="ARBA00023172"/>
    </source>
</evidence>
<reference evidence="7 8" key="2">
    <citation type="journal article" date="2011" name="J. Bacteriol.">
        <title>Genome Sequence of Kosmotoga olearia Strain TBF 19.5.1, a Thermophilic Bacterium with a Wide Growth Temperature Range, Isolated from the Troll B Oil Platform in the North Sea.</title>
        <authorList>
            <person name="Swithers K.S."/>
            <person name="Dipippo J.L."/>
            <person name="Bruce D.C."/>
            <person name="Detter C."/>
            <person name="Tapia R."/>
            <person name="Han S."/>
            <person name="Goodwin L.A."/>
            <person name="Han J."/>
            <person name="Woyke T."/>
            <person name="Pitluck S."/>
            <person name="Pennacchio L."/>
            <person name="Nolan M."/>
            <person name="Mikhailova N."/>
            <person name="Land M.L."/>
            <person name="Nesbo C.L."/>
            <person name="Gogarten J.P."/>
            <person name="Noll K.M."/>
        </authorList>
    </citation>
    <scope>NUCLEOTIDE SEQUENCE [LARGE SCALE GENOMIC DNA]</scope>
    <source>
        <strain evidence="8">ATCC BAA-1733 / DSM 21960 / TBF 19.5.1</strain>
    </source>
</reference>
<dbReference type="NCBIfam" id="NF033546">
    <property type="entry name" value="transpos_IS21"/>
    <property type="match status" value="1"/>
</dbReference>
<dbReference type="GO" id="GO:0015074">
    <property type="term" value="P:DNA integration"/>
    <property type="evidence" value="ECO:0007669"/>
    <property type="project" value="InterPro"/>
</dbReference>
<keyword evidence="2" id="KW-0815">Transposition</keyword>
<dbReference type="KEGG" id="kol:Kole_1293"/>
<dbReference type="PROSITE" id="PS50531">
    <property type="entry name" value="HTH_IS21"/>
    <property type="match status" value="1"/>
</dbReference>
<dbReference type="eggNOG" id="COG4584">
    <property type="taxonomic scope" value="Bacteria"/>
</dbReference>
<dbReference type="Proteomes" id="UP000002382">
    <property type="component" value="Chromosome"/>
</dbReference>
<dbReference type="HOGENOM" id="CLU_020626_2_1_0"/>
<keyword evidence="3" id="KW-0238">DNA-binding</keyword>
<organism evidence="7 8">
    <name type="scientific">Kosmotoga olearia (strain ATCC BAA-1733 / DSM 21960 / TBF 19.5.1)</name>
    <dbReference type="NCBI Taxonomy" id="521045"/>
    <lineage>
        <taxon>Bacteria</taxon>
        <taxon>Thermotogati</taxon>
        <taxon>Thermotogota</taxon>
        <taxon>Thermotogae</taxon>
        <taxon>Kosmotogales</taxon>
        <taxon>Kosmotogaceae</taxon>
        <taxon>Kosmotoga</taxon>
    </lineage>
</organism>
<evidence type="ECO:0000256" key="1">
    <source>
        <dbReference type="ARBA" id="ARBA00009277"/>
    </source>
</evidence>
<dbReference type="PROSITE" id="PS50994">
    <property type="entry name" value="INTEGRASE"/>
    <property type="match status" value="1"/>
</dbReference>
<proteinExistence type="inferred from homology"/>
<dbReference type="OrthoDB" id="47787at2"/>
<feature type="domain" description="HTH IS21-type" evidence="5">
    <location>
        <begin position="3"/>
        <end position="65"/>
    </location>
</feature>
<dbReference type="InterPro" id="IPR017894">
    <property type="entry name" value="HTH_IS21_transposase_type"/>
</dbReference>
<dbReference type="AlphaFoldDB" id="C5CDC4"/>
<evidence type="ECO:0000256" key="3">
    <source>
        <dbReference type="ARBA" id="ARBA00023125"/>
    </source>
</evidence>
<comment type="similarity">
    <text evidence="1">Belongs to the transposase IS21/IS408/IS1162 family.</text>
</comment>
<evidence type="ECO:0000259" key="5">
    <source>
        <dbReference type="PROSITE" id="PS50531"/>
    </source>
</evidence>
<dbReference type="STRING" id="521045.Kole_1293"/>
<gene>
    <name evidence="7" type="ordered locus">Kole_1293</name>
</gene>